<dbReference type="EMBL" id="JBHFFA010000004">
    <property type="protein sequence ID" value="KAL2630864.1"/>
    <property type="molecule type" value="Genomic_DNA"/>
</dbReference>
<name>A0ABD1YME0_9MARC</name>
<accession>A0ABD1YME0</accession>
<dbReference type="InterPro" id="IPR008889">
    <property type="entry name" value="VQ"/>
</dbReference>
<feature type="compositionally biased region" description="Low complexity" evidence="1">
    <location>
        <begin position="275"/>
        <end position="287"/>
    </location>
</feature>
<feature type="region of interest" description="Disordered" evidence="1">
    <location>
        <begin position="1"/>
        <end position="29"/>
    </location>
</feature>
<gene>
    <name evidence="3" type="ORF">R1flu_015550</name>
</gene>
<evidence type="ECO:0000313" key="4">
    <source>
        <dbReference type="Proteomes" id="UP001605036"/>
    </source>
</evidence>
<feature type="region of interest" description="Disordered" evidence="1">
    <location>
        <begin position="269"/>
        <end position="294"/>
    </location>
</feature>
<comment type="caution">
    <text evidence="3">The sequence shown here is derived from an EMBL/GenBank/DDBJ whole genome shotgun (WGS) entry which is preliminary data.</text>
</comment>
<evidence type="ECO:0000313" key="3">
    <source>
        <dbReference type="EMBL" id="KAL2630864.1"/>
    </source>
</evidence>
<evidence type="ECO:0000256" key="1">
    <source>
        <dbReference type="SAM" id="MobiDB-lite"/>
    </source>
</evidence>
<dbReference type="PANTHER" id="PTHR33143">
    <property type="entry name" value="F16F4.1 PROTEIN-RELATED"/>
    <property type="match status" value="1"/>
</dbReference>
<dbReference type="Proteomes" id="UP001605036">
    <property type="component" value="Unassembled WGS sequence"/>
</dbReference>
<feature type="region of interest" description="Disordered" evidence="1">
    <location>
        <begin position="65"/>
        <end position="86"/>
    </location>
</feature>
<feature type="region of interest" description="Disordered" evidence="1">
    <location>
        <begin position="237"/>
        <end position="257"/>
    </location>
</feature>
<proteinExistence type="predicted"/>
<dbReference type="PANTHER" id="PTHR33143:SF3">
    <property type="entry name" value="VQ MOTIF-CONTAINING PROTEIN 17-RELATED"/>
    <property type="match status" value="1"/>
</dbReference>
<protein>
    <recommendedName>
        <fullName evidence="2">VQ domain-containing protein</fullName>
    </recommendedName>
</protein>
<dbReference type="Pfam" id="PF05678">
    <property type="entry name" value="VQ"/>
    <property type="match status" value="1"/>
</dbReference>
<evidence type="ECO:0000259" key="2">
    <source>
        <dbReference type="Pfam" id="PF05678"/>
    </source>
</evidence>
<organism evidence="3 4">
    <name type="scientific">Riccia fluitans</name>
    <dbReference type="NCBI Taxonomy" id="41844"/>
    <lineage>
        <taxon>Eukaryota</taxon>
        <taxon>Viridiplantae</taxon>
        <taxon>Streptophyta</taxon>
        <taxon>Embryophyta</taxon>
        <taxon>Marchantiophyta</taxon>
        <taxon>Marchantiopsida</taxon>
        <taxon>Marchantiidae</taxon>
        <taxon>Marchantiales</taxon>
        <taxon>Ricciaceae</taxon>
        <taxon>Riccia</taxon>
    </lineage>
</organism>
<feature type="domain" description="VQ" evidence="2">
    <location>
        <begin position="43"/>
        <end position="67"/>
    </location>
</feature>
<dbReference type="AlphaFoldDB" id="A0ABD1YME0"/>
<reference evidence="3 4" key="1">
    <citation type="submission" date="2024-09" db="EMBL/GenBank/DDBJ databases">
        <title>Chromosome-scale assembly of Riccia fluitans.</title>
        <authorList>
            <person name="Paukszto L."/>
            <person name="Sawicki J."/>
            <person name="Karawczyk K."/>
            <person name="Piernik-Szablinska J."/>
            <person name="Szczecinska M."/>
            <person name="Mazdziarz M."/>
        </authorList>
    </citation>
    <scope>NUCLEOTIDE SEQUENCE [LARGE SCALE GENOMIC DNA]</scope>
    <source>
        <strain evidence="3">Rf_01</strain>
        <tissue evidence="3">Aerial parts of the thallus</tissue>
    </source>
</reference>
<keyword evidence="4" id="KW-1185">Reference proteome</keyword>
<dbReference type="InterPro" id="IPR039607">
    <property type="entry name" value="VQ_8/17/18/20/21/25"/>
</dbReference>
<sequence length="401" mass="42627">MKGSKGAEALHSPYSMSPRRESRVIDKTSGAPPAYGAIRVIHIFAPKVIKTDVANFRALVQKLTGRPGSTRDGKKTGRSRQAVAGGGSNSIAAAAVCRTSATSTTCMRSPTSSSSVDDTSTFGIESSRFVATSANRHQSSKATADVFDQKFKTRSGASIGNSQGSSQLLFSTPASSTTSSAAAKANWFELEFPGRLHSSSTSSSRYDSDPLSRDQMLPANTLSVDDRLVSCAATDYKSSSSTSWNQPATSNSKYSSSVVVDPMQSLSGYKHKDSWSSPEASSCSSWSQDRGDRSTGLELQNQLNSVSSLNLGGQMTSSNELAFSEMEILTGLVSPRCPPAPPLPAGISTIPPPFISDYSYSASNHSMSLEHFLFSTHHHPSSSCRLSVHPLIPRSVTSEHF</sequence>